<gene>
    <name evidence="2" type="ORF">SAMN05421538_1014</name>
</gene>
<protein>
    <recommendedName>
        <fullName evidence="4">DUF2852 domain-containing protein</fullName>
    </recommendedName>
</protein>
<keyword evidence="3" id="KW-1185">Reference proteome</keyword>
<dbReference type="RefSeq" id="WP_090519795.1">
    <property type="nucleotide sequence ID" value="NZ_FNAH01000001.1"/>
</dbReference>
<evidence type="ECO:0000256" key="1">
    <source>
        <dbReference type="SAM" id="Phobius"/>
    </source>
</evidence>
<reference evidence="2 3" key="1">
    <citation type="submission" date="2016-10" db="EMBL/GenBank/DDBJ databases">
        <authorList>
            <person name="de Groot N.N."/>
        </authorList>
    </citation>
    <scope>NUCLEOTIDE SEQUENCE [LARGE SCALE GENOMIC DNA]</scope>
    <source>
        <strain evidence="2 3">DSM 22220</strain>
    </source>
</reference>
<proteinExistence type="predicted"/>
<name>A0A1G6SKV2_9RHOB</name>
<evidence type="ECO:0008006" key="4">
    <source>
        <dbReference type="Google" id="ProtNLM"/>
    </source>
</evidence>
<dbReference type="AlphaFoldDB" id="A0A1G6SKV2"/>
<evidence type="ECO:0000313" key="3">
    <source>
        <dbReference type="Proteomes" id="UP000199344"/>
    </source>
</evidence>
<dbReference type="InterPro" id="IPR021273">
    <property type="entry name" value="DUF2852"/>
</dbReference>
<evidence type="ECO:0000313" key="2">
    <source>
        <dbReference type="EMBL" id="SDD16746.1"/>
    </source>
</evidence>
<sequence length="142" mass="16158">MDYAATTSYRPGPASRIKDAAIRARDWLDDKGKGAWIAAMVLGFIFAWPVGLALLGYMIWSNRMFSCSNHRRGASRRTVQSSGNSAFDAYREETLKRLESEHEEFMAFLARLREARDKAEFDQFMTDRRSAPADSADRPVQL</sequence>
<dbReference type="Pfam" id="PF11014">
    <property type="entry name" value="DUF2852"/>
    <property type="match status" value="1"/>
</dbReference>
<dbReference type="Proteomes" id="UP000199344">
    <property type="component" value="Unassembled WGS sequence"/>
</dbReference>
<keyword evidence="1" id="KW-1133">Transmembrane helix</keyword>
<dbReference type="EMBL" id="FNAH01000001">
    <property type="protein sequence ID" value="SDD16746.1"/>
    <property type="molecule type" value="Genomic_DNA"/>
</dbReference>
<dbReference type="OrthoDB" id="9806878at2"/>
<keyword evidence="1" id="KW-0472">Membrane</keyword>
<organism evidence="2 3">
    <name type="scientific">Paracoccus isoporae</name>
    <dbReference type="NCBI Taxonomy" id="591205"/>
    <lineage>
        <taxon>Bacteria</taxon>
        <taxon>Pseudomonadati</taxon>
        <taxon>Pseudomonadota</taxon>
        <taxon>Alphaproteobacteria</taxon>
        <taxon>Rhodobacterales</taxon>
        <taxon>Paracoccaceae</taxon>
        <taxon>Paracoccus</taxon>
    </lineage>
</organism>
<dbReference type="STRING" id="591205.SAMN05421538_1014"/>
<keyword evidence="1" id="KW-0812">Transmembrane</keyword>
<feature type="transmembrane region" description="Helical" evidence="1">
    <location>
        <begin position="35"/>
        <end position="60"/>
    </location>
</feature>
<accession>A0A1G6SKV2</accession>